<accession>A0AAP0QGG8</accession>
<dbReference type="EMBL" id="JBCGBO010000006">
    <property type="protein sequence ID" value="KAK9192420.1"/>
    <property type="molecule type" value="Genomic_DNA"/>
</dbReference>
<gene>
    <name evidence="2" type="ORF">WN944_003110</name>
</gene>
<protein>
    <submittedName>
        <fullName evidence="2">Uncharacterized protein</fullName>
    </submittedName>
</protein>
<evidence type="ECO:0000313" key="2">
    <source>
        <dbReference type="EMBL" id="KAK9192420.1"/>
    </source>
</evidence>
<proteinExistence type="predicted"/>
<feature type="region of interest" description="Disordered" evidence="1">
    <location>
        <begin position="118"/>
        <end position="155"/>
    </location>
</feature>
<evidence type="ECO:0000313" key="3">
    <source>
        <dbReference type="Proteomes" id="UP001428341"/>
    </source>
</evidence>
<keyword evidence="3" id="KW-1185">Reference proteome</keyword>
<sequence>MLQFKSNELQIINVFPLTVVPPLDYQKSRREKQDRDPLIDGRKIGSCNGWMYEQRERANVKYVGSLHECSFLFSPPRDESKKLGYAYEVHSRDSNFYKHKKRLMVVCGATKEEKIGRLGPHAVPNFKPTAKGLEKSPASDVQGRYKKQPWRLEYK</sequence>
<comment type="caution">
    <text evidence="2">The sequence shown here is derived from an EMBL/GenBank/DDBJ whole genome shotgun (WGS) entry which is preliminary data.</text>
</comment>
<evidence type="ECO:0000256" key="1">
    <source>
        <dbReference type="SAM" id="MobiDB-lite"/>
    </source>
</evidence>
<name>A0AAP0QGG8_9ROSI</name>
<dbReference type="AlphaFoldDB" id="A0AAP0QGG8"/>
<dbReference type="Proteomes" id="UP001428341">
    <property type="component" value="Unassembled WGS sequence"/>
</dbReference>
<organism evidence="2 3">
    <name type="scientific">Citrus x changshan-huyou</name>
    <dbReference type="NCBI Taxonomy" id="2935761"/>
    <lineage>
        <taxon>Eukaryota</taxon>
        <taxon>Viridiplantae</taxon>
        <taxon>Streptophyta</taxon>
        <taxon>Embryophyta</taxon>
        <taxon>Tracheophyta</taxon>
        <taxon>Spermatophyta</taxon>
        <taxon>Magnoliopsida</taxon>
        <taxon>eudicotyledons</taxon>
        <taxon>Gunneridae</taxon>
        <taxon>Pentapetalae</taxon>
        <taxon>rosids</taxon>
        <taxon>malvids</taxon>
        <taxon>Sapindales</taxon>
        <taxon>Rutaceae</taxon>
        <taxon>Aurantioideae</taxon>
        <taxon>Citrus</taxon>
    </lineage>
</organism>
<reference evidence="2 3" key="1">
    <citation type="submission" date="2024-05" db="EMBL/GenBank/DDBJ databases">
        <title>Haplotype-resolved chromosome-level genome assembly of Huyou (Citrus changshanensis).</title>
        <authorList>
            <person name="Miao C."/>
            <person name="Chen W."/>
            <person name="Wu Y."/>
            <person name="Wang L."/>
            <person name="Zhao S."/>
            <person name="Grierson D."/>
            <person name="Xu C."/>
            <person name="Chen K."/>
        </authorList>
    </citation>
    <scope>NUCLEOTIDE SEQUENCE [LARGE SCALE GENOMIC DNA]</scope>
    <source>
        <strain evidence="2">01-14</strain>
        <tissue evidence="2">Leaf</tissue>
    </source>
</reference>